<keyword evidence="1" id="KW-0472">Membrane</keyword>
<feature type="transmembrane region" description="Helical" evidence="1">
    <location>
        <begin position="139"/>
        <end position="158"/>
    </location>
</feature>
<dbReference type="PANTHER" id="PTHR44809">
    <property type="match status" value="1"/>
</dbReference>
<evidence type="ECO:0000313" key="3">
    <source>
        <dbReference type="Proteomes" id="UP000326354"/>
    </source>
</evidence>
<keyword evidence="1" id="KW-0812">Transmembrane</keyword>
<evidence type="ECO:0008006" key="4">
    <source>
        <dbReference type="Google" id="ProtNLM"/>
    </source>
</evidence>
<feature type="transmembrane region" description="Helical" evidence="1">
    <location>
        <begin position="115"/>
        <end position="133"/>
    </location>
</feature>
<protein>
    <recommendedName>
        <fullName evidence="4">Glycosyltransferase RgtA/B/C/D-like domain-containing protein</fullName>
    </recommendedName>
</protein>
<feature type="transmembrane region" description="Helical" evidence="1">
    <location>
        <begin position="233"/>
        <end position="252"/>
    </location>
</feature>
<feature type="transmembrane region" description="Helical" evidence="1">
    <location>
        <begin position="264"/>
        <end position="281"/>
    </location>
</feature>
<name>A0A5S9IKI5_UABAM</name>
<reference evidence="2 3" key="1">
    <citation type="submission" date="2019-08" db="EMBL/GenBank/DDBJ databases">
        <title>Complete genome sequence of Candidatus Uab amorphum.</title>
        <authorList>
            <person name="Shiratori T."/>
            <person name="Suzuki S."/>
            <person name="Kakizawa Y."/>
            <person name="Ishida K."/>
        </authorList>
    </citation>
    <scope>NUCLEOTIDE SEQUENCE [LARGE SCALE GENOMIC DNA]</scope>
    <source>
        <strain evidence="2 3">SRT547</strain>
    </source>
</reference>
<feature type="transmembrane region" description="Helical" evidence="1">
    <location>
        <begin position="165"/>
        <end position="190"/>
    </location>
</feature>
<dbReference type="OrthoDB" id="9778850at2"/>
<evidence type="ECO:0000256" key="1">
    <source>
        <dbReference type="SAM" id="Phobius"/>
    </source>
</evidence>
<evidence type="ECO:0000313" key="2">
    <source>
        <dbReference type="EMBL" id="BBM83217.1"/>
    </source>
</evidence>
<dbReference type="RefSeq" id="WP_151967427.1">
    <property type="nucleotide sequence ID" value="NZ_AP019860.1"/>
</dbReference>
<feature type="transmembrane region" description="Helical" evidence="1">
    <location>
        <begin position="318"/>
        <end position="336"/>
    </location>
</feature>
<gene>
    <name evidence="2" type="ORF">UABAM_01568</name>
</gene>
<feature type="transmembrane region" description="Helical" evidence="1">
    <location>
        <begin position="288"/>
        <end position="306"/>
    </location>
</feature>
<dbReference type="KEGG" id="uam:UABAM_01568"/>
<keyword evidence="1" id="KW-1133">Transmembrane helix</keyword>
<proteinExistence type="predicted"/>
<organism evidence="2 3">
    <name type="scientific">Uabimicrobium amorphum</name>
    <dbReference type="NCBI Taxonomy" id="2596890"/>
    <lineage>
        <taxon>Bacteria</taxon>
        <taxon>Pseudomonadati</taxon>
        <taxon>Planctomycetota</taxon>
        <taxon>Candidatus Uabimicrobiia</taxon>
        <taxon>Candidatus Uabimicrobiales</taxon>
        <taxon>Candidatus Uabimicrobiaceae</taxon>
        <taxon>Candidatus Uabimicrobium</taxon>
    </lineage>
</organism>
<keyword evidence="3" id="KW-1185">Reference proteome</keyword>
<feature type="transmembrane region" description="Helical" evidence="1">
    <location>
        <begin position="202"/>
        <end position="221"/>
    </location>
</feature>
<dbReference type="InterPro" id="IPR052943">
    <property type="entry name" value="TMTC_O-mannosyl-trnsfr"/>
</dbReference>
<feature type="transmembrane region" description="Helical" evidence="1">
    <location>
        <begin position="89"/>
        <end position="108"/>
    </location>
</feature>
<accession>A0A5S9IKI5</accession>
<sequence length="556" mass="64333">MQKTILSTSIILLLGSVSVFYAYSSNLYGPFIYDDIWQIVDSEDIENAQYLTANNWRIIPNFTFWLNYNLGPQLEGRNTITTIGGPSLFYWHITNIVLHFACAIALLLLCKDLKFPRALSILVSGVFLVHPLASEAVNYIQARSMILLTLFLLLSIIYRERNILFVLFSLGTILCKEVACFYLLATYIIFSYKKKSQLHKKIPLLGLVCFVIIAFLSPVIYNRFAAGDFFSNLTKQLVAFWYYVKLFIYPAATQLSLDHVTQNFSHGFSSLFALILTGFILCKLNNKVAPRAFLACMVILIPYAFIPTNFVVVEYRAYPFLVFLVVGVASVGLSLYENLVQQARKFYQNQAQKGQNRQSKQKFLYFLAHTTLLCLFVLLLLILSQETRKRSRVWQSAISIYGDTIDKGTLRPSIRFNFCMAYVSTAQWMWENNRQQLARIYFTYGKQHINSYLKEAKKISAQHLLHLRLQLLKVYEIEENFSKILALTTLLKQQVPKHSSHYSLLLLLEAQTYLKQQKSKECETVLLQLKSLKLSKNIQRRYTELLQKLQQLHKQK</sequence>
<dbReference type="EMBL" id="AP019860">
    <property type="protein sequence ID" value="BBM83217.1"/>
    <property type="molecule type" value="Genomic_DNA"/>
</dbReference>
<dbReference type="PANTHER" id="PTHR44809:SF1">
    <property type="entry name" value="PROTEIN O-MANNOSYL-TRANSFERASE TMTC1"/>
    <property type="match status" value="1"/>
</dbReference>
<feature type="transmembrane region" description="Helical" evidence="1">
    <location>
        <begin position="363"/>
        <end position="383"/>
    </location>
</feature>
<dbReference type="AlphaFoldDB" id="A0A5S9IKI5"/>
<dbReference type="Proteomes" id="UP000326354">
    <property type="component" value="Chromosome"/>
</dbReference>